<evidence type="ECO:0000256" key="3">
    <source>
        <dbReference type="ARBA" id="ARBA00012687"/>
    </source>
</evidence>
<dbReference type="PANTHER" id="PTHR30372">
    <property type="entry name" value="LIPID-A-DISACCHARIDE SYNTHASE"/>
    <property type="match status" value="1"/>
</dbReference>
<dbReference type="HAMAP" id="MF_00392">
    <property type="entry name" value="LpxB"/>
    <property type="match status" value="1"/>
</dbReference>
<comment type="pathway">
    <text evidence="11">Bacterial outer membrane biogenesis; LPS lipid A biosynthesis.</text>
</comment>
<comment type="similarity">
    <text evidence="2 11">Belongs to the LpxB family.</text>
</comment>
<sequence>MVAPTIWIMAGEASGDVLGGRLIAALRRQRPDLLFRGIGGVRMTEQGLESLFPMRELAVMGLVEILPRVRSLARRLDMAVADITRTRPDLVVTIDSPGFALRLLKRISGLGIPRVHYVAPQVWAWREHRVREYPGLWERLLCLLPFEPAFFRRHGLEARFVGHPVLQSGADTGNAVRFRAAHGLDPAAPVLVLMPGSRRSEVPRLLPVFGRTLSLLAARIPGLVPVVVASPVVAETVLRATRDWPVQPIIVTELHDKHDAFAAAGAALTKSGTSTLELALAGVPMAVTYRVNPMTAAIARRLIQVPHVAMVNLLAGRQLVPELLQQDCRPDRLAETVETLLTDTEAAGAQREGFRTVLTSLSIGEEAPADAAAREILELLYQIGGNAPGE</sequence>
<dbReference type="UniPathway" id="UPA00973"/>
<name>A0A6M8HWD3_9PROT</name>
<keyword evidence="7 11" id="KW-0328">Glycosyltransferase</keyword>
<evidence type="ECO:0000256" key="8">
    <source>
        <dbReference type="ARBA" id="ARBA00022679"/>
    </source>
</evidence>
<comment type="function">
    <text evidence="1 11">Condensation of UDP-2,3-diacylglucosamine and 2,3-diacylglucosamine-1-phosphate to form lipid A disaccharide, a precursor of lipid A, a phosphorylated glycolipid that anchors the lipopolysaccharide to the outer membrane of the cell.</text>
</comment>
<dbReference type="GO" id="GO:0008915">
    <property type="term" value="F:lipid-A-disaccharide synthase activity"/>
    <property type="evidence" value="ECO:0007669"/>
    <property type="project" value="UniProtKB-UniRule"/>
</dbReference>
<dbReference type="GO" id="GO:0005543">
    <property type="term" value="F:phospholipid binding"/>
    <property type="evidence" value="ECO:0007669"/>
    <property type="project" value="TreeGrafter"/>
</dbReference>
<evidence type="ECO:0000256" key="11">
    <source>
        <dbReference type="HAMAP-Rule" id="MF_00392"/>
    </source>
</evidence>
<evidence type="ECO:0000256" key="9">
    <source>
        <dbReference type="ARBA" id="ARBA00023098"/>
    </source>
</evidence>
<keyword evidence="5 11" id="KW-0444">Lipid biosynthesis</keyword>
<gene>
    <name evidence="11 12" type="primary">lpxB</name>
    <name evidence="12" type="ORF">HN018_11645</name>
</gene>
<keyword evidence="8 11" id="KW-0808">Transferase</keyword>
<dbReference type="GO" id="GO:0009245">
    <property type="term" value="P:lipid A biosynthetic process"/>
    <property type="evidence" value="ECO:0007669"/>
    <property type="project" value="UniProtKB-UniRule"/>
</dbReference>
<evidence type="ECO:0000256" key="4">
    <source>
        <dbReference type="ARBA" id="ARBA00020902"/>
    </source>
</evidence>
<dbReference type="Gene3D" id="3.40.50.2000">
    <property type="entry name" value="Glycogen Phosphorylase B"/>
    <property type="match status" value="1"/>
</dbReference>
<dbReference type="PANTHER" id="PTHR30372:SF4">
    <property type="entry name" value="LIPID-A-DISACCHARIDE SYNTHASE, MITOCHONDRIAL-RELATED"/>
    <property type="match status" value="1"/>
</dbReference>
<evidence type="ECO:0000313" key="13">
    <source>
        <dbReference type="Proteomes" id="UP000500767"/>
    </source>
</evidence>
<evidence type="ECO:0000256" key="2">
    <source>
        <dbReference type="ARBA" id="ARBA00007868"/>
    </source>
</evidence>
<protein>
    <recommendedName>
        <fullName evidence="4 11">Lipid-A-disaccharide synthase</fullName>
        <ecNumber evidence="3 11">2.4.1.182</ecNumber>
    </recommendedName>
</protein>
<proteinExistence type="inferred from homology"/>
<comment type="catalytic activity">
    <reaction evidence="10 11">
        <text>a lipid X + a UDP-2-N,3-O-bis[(3R)-3-hydroxyacyl]-alpha-D-glucosamine = a lipid A disaccharide + UDP + H(+)</text>
        <dbReference type="Rhea" id="RHEA:67828"/>
        <dbReference type="ChEBI" id="CHEBI:15378"/>
        <dbReference type="ChEBI" id="CHEBI:58223"/>
        <dbReference type="ChEBI" id="CHEBI:137748"/>
        <dbReference type="ChEBI" id="CHEBI:176338"/>
        <dbReference type="ChEBI" id="CHEBI:176343"/>
        <dbReference type="EC" id="2.4.1.182"/>
    </reaction>
</comment>
<evidence type="ECO:0000256" key="5">
    <source>
        <dbReference type="ARBA" id="ARBA00022516"/>
    </source>
</evidence>
<keyword evidence="6 11" id="KW-0441">Lipid A biosynthesis</keyword>
<evidence type="ECO:0000256" key="7">
    <source>
        <dbReference type="ARBA" id="ARBA00022676"/>
    </source>
</evidence>
<evidence type="ECO:0000256" key="10">
    <source>
        <dbReference type="ARBA" id="ARBA00048975"/>
    </source>
</evidence>
<dbReference type="Proteomes" id="UP000500767">
    <property type="component" value="Chromosome"/>
</dbReference>
<keyword evidence="13" id="KW-1185">Reference proteome</keyword>
<evidence type="ECO:0000256" key="1">
    <source>
        <dbReference type="ARBA" id="ARBA00002056"/>
    </source>
</evidence>
<evidence type="ECO:0000313" key="12">
    <source>
        <dbReference type="EMBL" id="QKE92610.1"/>
    </source>
</evidence>
<dbReference type="Pfam" id="PF02684">
    <property type="entry name" value="LpxB"/>
    <property type="match status" value="1"/>
</dbReference>
<dbReference type="EMBL" id="CP053708">
    <property type="protein sequence ID" value="QKE92610.1"/>
    <property type="molecule type" value="Genomic_DNA"/>
</dbReference>
<dbReference type="SUPFAM" id="SSF53756">
    <property type="entry name" value="UDP-Glycosyltransferase/glycogen phosphorylase"/>
    <property type="match status" value="1"/>
</dbReference>
<organism evidence="12 13">
    <name type="scientific">Lichenicola cladoniae</name>
    <dbReference type="NCBI Taxonomy" id="1484109"/>
    <lineage>
        <taxon>Bacteria</taxon>
        <taxon>Pseudomonadati</taxon>
        <taxon>Pseudomonadota</taxon>
        <taxon>Alphaproteobacteria</taxon>
        <taxon>Acetobacterales</taxon>
        <taxon>Acetobacteraceae</taxon>
        <taxon>Lichenicola</taxon>
    </lineage>
</organism>
<evidence type="ECO:0000256" key="6">
    <source>
        <dbReference type="ARBA" id="ARBA00022556"/>
    </source>
</evidence>
<dbReference type="AlphaFoldDB" id="A0A6M8HWD3"/>
<dbReference type="EC" id="2.4.1.182" evidence="3 11"/>
<dbReference type="NCBIfam" id="TIGR00215">
    <property type="entry name" value="lpxB"/>
    <property type="match status" value="1"/>
</dbReference>
<accession>A0A6M8HWD3</accession>
<dbReference type="InterPro" id="IPR003835">
    <property type="entry name" value="Glyco_trans_19"/>
</dbReference>
<dbReference type="GO" id="GO:0016020">
    <property type="term" value="C:membrane"/>
    <property type="evidence" value="ECO:0007669"/>
    <property type="project" value="GOC"/>
</dbReference>
<keyword evidence="9 11" id="KW-0443">Lipid metabolism</keyword>
<reference evidence="12 13" key="1">
    <citation type="journal article" date="2014" name="World J. Microbiol. Biotechnol.">
        <title>Biodiversity and physiological characteristics of Antarctic and Arctic lichens-associated bacteria.</title>
        <authorList>
            <person name="Lee Y.M."/>
            <person name="Kim E.H."/>
            <person name="Lee H.K."/>
            <person name="Hong S.G."/>
        </authorList>
    </citation>
    <scope>NUCLEOTIDE SEQUENCE [LARGE SCALE GENOMIC DNA]</scope>
    <source>
        <strain evidence="12 13">PAMC 26569</strain>
    </source>
</reference>
<dbReference type="KEGG" id="lck:HN018_11645"/>